<proteinExistence type="predicted"/>
<dbReference type="EMBL" id="GG738875">
    <property type="protein sequence ID" value="EFC43140.1"/>
    <property type="molecule type" value="Genomic_DNA"/>
</dbReference>
<dbReference type="Proteomes" id="UP000006671">
    <property type="component" value="Unassembled WGS sequence"/>
</dbReference>
<gene>
    <name evidence="1" type="ORF">NAEGRDRAFT_68916</name>
</gene>
<dbReference type="OrthoDB" id="2303713at2759"/>
<dbReference type="KEGG" id="ngr:NAEGRDRAFT_68916"/>
<reference evidence="1 2" key="1">
    <citation type="journal article" date="2010" name="Cell">
        <title>The genome of Naegleria gruberi illuminates early eukaryotic versatility.</title>
        <authorList>
            <person name="Fritz-Laylin L.K."/>
            <person name="Prochnik S.E."/>
            <person name="Ginger M.L."/>
            <person name="Dacks J.B."/>
            <person name="Carpenter M.L."/>
            <person name="Field M.C."/>
            <person name="Kuo A."/>
            <person name="Paredez A."/>
            <person name="Chapman J."/>
            <person name="Pham J."/>
            <person name="Shu S."/>
            <person name="Neupane R."/>
            <person name="Cipriano M."/>
            <person name="Mancuso J."/>
            <person name="Tu H."/>
            <person name="Salamov A."/>
            <person name="Lindquist E."/>
            <person name="Shapiro H."/>
            <person name="Lucas S."/>
            <person name="Grigoriev I.V."/>
            <person name="Cande W.Z."/>
            <person name="Fulton C."/>
            <person name="Rokhsar D.S."/>
            <person name="Dawson S.C."/>
        </authorList>
    </citation>
    <scope>NUCLEOTIDE SEQUENCE [LARGE SCALE GENOMIC DNA]</scope>
    <source>
        <strain evidence="1 2">NEG-M</strain>
    </source>
</reference>
<keyword evidence="2" id="KW-1185">Reference proteome</keyword>
<accession>D2VJ58</accession>
<protein>
    <submittedName>
        <fullName evidence="1">Predicted protein</fullName>
    </submittedName>
</protein>
<dbReference type="VEuPathDB" id="AmoebaDB:NAEGRDRAFT_68916"/>
<dbReference type="RefSeq" id="XP_002675884.1">
    <property type="nucleotide sequence ID" value="XM_002675838.1"/>
</dbReference>
<dbReference type="GeneID" id="8853201"/>
<dbReference type="AlphaFoldDB" id="D2VJ58"/>
<dbReference type="InParanoid" id="D2VJ58"/>
<organism evidence="2">
    <name type="scientific">Naegleria gruberi</name>
    <name type="common">Amoeba</name>
    <dbReference type="NCBI Taxonomy" id="5762"/>
    <lineage>
        <taxon>Eukaryota</taxon>
        <taxon>Discoba</taxon>
        <taxon>Heterolobosea</taxon>
        <taxon>Tetramitia</taxon>
        <taxon>Eutetramitia</taxon>
        <taxon>Vahlkampfiidae</taxon>
        <taxon>Naegleria</taxon>
    </lineage>
</organism>
<sequence length="193" mass="22235">MFYLFDEHNELFRPDYYNKIPASFAYFQDFIRWTGVTSGNYTVTIYCGSAHSSFEDHLPGGERGRVVRITPPTTTEFEQLVSAVGLNPKDKRIAHVTGRIPRELKYLTDHLKGKKGTDEDINHFITVRQGEYASRLRSLVNKMDKEENDEFLKTLEDLFTLGLFDGRPCTVSGNVYDMGLLFKDSDQNLYIIE</sequence>
<evidence type="ECO:0000313" key="2">
    <source>
        <dbReference type="Proteomes" id="UP000006671"/>
    </source>
</evidence>
<name>D2VJ58_NAEGR</name>
<evidence type="ECO:0000313" key="1">
    <source>
        <dbReference type="EMBL" id="EFC43140.1"/>
    </source>
</evidence>